<proteinExistence type="predicted"/>
<dbReference type="Pfam" id="PF04392">
    <property type="entry name" value="ABC_sub_bind"/>
    <property type="match status" value="1"/>
</dbReference>
<dbReference type="PANTHER" id="PTHR35271">
    <property type="entry name" value="ABC TRANSPORTER, SUBSTRATE-BINDING LIPOPROTEIN-RELATED"/>
    <property type="match status" value="1"/>
</dbReference>
<dbReference type="EMBL" id="BDGJ01000035">
    <property type="protein sequence ID" value="GAW91817.1"/>
    <property type="molecule type" value="Genomic_DNA"/>
</dbReference>
<name>A0A1Z5HR22_9FIRM</name>
<dbReference type="AlphaFoldDB" id="A0A1Z5HR22"/>
<keyword evidence="1" id="KW-0472">Membrane</keyword>
<evidence type="ECO:0000256" key="1">
    <source>
        <dbReference type="SAM" id="Phobius"/>
    </source>
</evidence>
<dbReference type="InterPro" id="IPR028082">
    <property type="entry name" value="Peripla_BP_I"/>
</dbReference>
<protein>
    <submittedName>
        <fullName evidence="2">ABC transporter substrate-binding protein</fullName>
    </submittedName>
</protein>
<dbReference type="SUPFAM" id="SSF53822">
    <property type="entry name" value="Periplasmic binding protein-like I"/>
    <property type="match status" value="1"/>
</dbReference>
<dbReference type="CDD" id="cd06325">
    <property type="entry name" value="PBP1_ABC_unchar_transporter"/>
    <property type="match status" value="1"/>
</dbReference>
<dbReference type="Gene3D" id="3.40.50.2300">
    <property type="match status" value="2"/>
</dbReference>
<organism evidence="2 3">
    <name type="scientific">Calderihabitans maritimus</name>
    <dbReference type="NCBI Taxonomy" id="1246530"/>
    <lineage>
        <taxon>Bacteria</taxon>
        <taxon>Bacillati</taxon>
        <taxon>Bacillota</taxon>
        <taxon>Clostridia</taxon>
        <taxon>Neomoorellales</taxon>
        <taxon>Calderihabitantaceae</taxon>
        <taxon>Calderihabitans</taxon>
    </lineage>
</organism>
<evidence type="ECO:0000313" key="3">
    <source>
        <dbReference type="Proteomes" id="UP000197032"/>
    </source>
</evidence>
<accession>A0A1Z5HR22</accession>
<evidence type="ECO:0000313" key="2">
    <source>
        <dbReference type="EMBL" id="GAW91817.1"/>
    </source>
</evidence>
<keyword evidence="3" id="KW-1185">Reference proteome</keyword>
<dbReference type="PANTHER" id="PTHR35271:SF1">
    <property type="entry name" value="ABC TRANSPORTER, SUBSTRATE-BINDING LIPOPROTEIN"/>
    <property type="match status" value="1"/>
</dbReference>
<keyword evidence="1" id="KW-0812">Transmembrane</keyword>
<feature type="transmembrane region" description="Helical" evidence="1">
    <location>
        <begin position="42"/>
        <end position="62"/>
    </location>
</feature>
<dbReference type="InterPro" id="IPR007487">
    <property type="entry name" value="ABC_transpt-TYRBP-like"/>
</dbReference>
<keyword evidence="1" id="KW-1133">Transmembrane helix</keyword>
<gene>
    <name evidence="2" type="ORF">KKC1_09770</name>
</gene>
<sequence>MAGGARMPEALRNTLPPGVFNFFNSQASEPGWKGRLLKMKKILGVLLVLSLVVFVAGCGSSGTAEKNNTSQEAGSVSPVKLGIIQIAEHPSLDAAREGFLEVLAENGYEEGKNLVVEYHNAQGDIATANTIAQKLVGDQVDLVLAIATPAAQAIASATDEIPILITAVTDPVAAELVETLEKPNTNVTGTTDMNPVKEQLALVKEFVPEAQKVGIIYNTSEKNSEVQVNIAREVAPELGVELVEVAATSTNEVLQVAQSLVGKVDAIYVPTDNTVVSALASVVQVAEENDIPLIVGEGDSVRQGGLATIGIDYRKLGRQTGEMALRILEDGAKPQDMPIEAQKDYELIINKKAAANMGVEIPQRLLEKADKIFE</sequence>
<comment type="caution">
    <text evidence="2">The sequence shown here is derived from an EMBL/GenBank/DDBJ whole genome shotgun (WGS) entry which is preliminary data.</text>
</comment>
<reference evidence="3" key="1">
    <citation type="journal article" date="2017" name="Appl. Environ. Microbiol.">
        <title>Genomic analysis of Calderihabitans maritimus KKC1, a thermophilic hydrogenogenic carboxydotrophic bacterium isolated from marine sediment.</title>
        <authorList>
            <person name="Omae K."/>
            <person name="Yoneda Y."/>
            <person name="Fukuyama Y."/>
            <person name="Yoshida T."/>
            <person name="Sako Y."/>
        </authorList>
    </citation>
    <scope>NUCLEOTIDE SEQUENCE [LARGE SCALE GENOMIC DNA]</scope>
    <source>
        <strain evidence="3">KKC1</strain>
    </source>
</reference>
<dbReference type="Proteomes" id="UP000197032">
    <property type="component" value="Unassembled WGS sequence"/>
</dbReference>